<reference evidence="1 2" key="1">
    <citation type="journal article" date="2019" name="Genome Biol. Evol.">
        <title>Insights into the evolution of the New World diploid cottons (Gossypium, subgenus Houzingenia) based on genome sequencing.</title>
        <authorList>
            <person name="Grover C.E."/>
            <person name="Arick M.A. 2nd"/>
            <person name="Thrash A."/>
            <person name="Conover J.L."/>
            <person name="Sanders W.S."/>
            <person name="Peterson D.G."/>
            <person name="Frelichowski J.E."/>
            <person name="Scheffler J.A."/>
            <person name="Scheffler B.E."/>
            <person name="Wendel J.F."/>
        </authorList>
    </citation>
    <scope>NUCLEOTIDE SEQUENCE [LARGE SCALE GENOMIC DNA]</scope>
    <source>
        <strain evidence="1">5</strain>
        <tissue evidence="1">Leaf</tissue>
    </source>
</reference>
<keyword evidence="2" id="KW-1185">Reference proteome</keyword>
<dbReference type="Proteomes" id="UP000593579">
    <property type="component" value="Unassembled WGS sequence"/>
</dbReference>
<dbReference type="AlphaFoldDB" id="A0A7J9D118"/>
<accession>A0A7J9D118</accession>
<evidence type="ECO:0000313" key="1">
    <source>
        <dbReference type="EMBL" id="MBA0754430.1"/>
    </source>
</evidence>
<comment type="caution">
    <text evidence="1">The sequence shown here is derived from an EMBL/GenBank/DDBJ whole genome shotgun (WGS) entry which is preliminary data.</text>
</comment>
<name>A0A7J9D118_GOSGO</name>
<dbReference type="EMBL" id="JABEZY010261695">
    <property type="protein sequence ID" value="MBA0754430.1"/>
    <property type="molecule type" value="Genomic_DNA"/>
</dbReference>
<evidence type="ECO:0000313" key="2">
    <source>
        <dbReference type="Proteomes" id="UP000593579"/>
    </source>
</evidence>
<protein>
    <submittedName>
        <fullName evidence="1">Uncharacterized protein</fullName>
    </submittedName>
</protein>
<organism evidence="1 2">
    <name type="scientific">Gossypium gossypioides</name>
    <name type="common">Mexican cotton</name>
    <name type="synonym">Selera gossypioides</name>
    <dbReference type="NCBI Taxonomy" id="34282"/>
    <lineage>
        <taxon>Eukaryota</taxon>
        <taxon>Viridiplantae</taxon>
        <taxon>Streptophyta</taxon>
        <taxon>Embryophyta</taxon>
        <taxon>Tracheophyta</taxon>
        <taxon>Spermatophyta</taxon>
        <taxon>Magnoliopsida</taxon>
        <taxon>eudicotyledons</taxon>
        <taxon>Gunneridae</taxon>
        <taxon>Pentapetalae</taxon>
        <taxon>rosids</taxon>
        <taxon>malvids</taxon>
        <taxon>Malvales</taxon>
        <taxon>Malvaceae</taxon>
        <taxon>Malvoideae</taxon>
        <taxon>Gossypium</taxon>
    </lineage>
</organism>
<sequence length="26" mass="3172">MVRFKEDPDTISYFKLCKIVKKKVRV</sequence>
<gene>
    <name evidence="1" type="ORF">Gogos_021400</name>
</gene>
<proteinExistence type="predicted"/>